<dbReference type="GO" id="GO:0006272">
    <property type="term" value="P:leading strand elongation"/>
    <property type="evidence" value="ECO:0007669"/>
    <property type="project" value="TreeGrafter"/>
</dbReference>
<keyword evidence="1" id="KW-0004">4Fe-4S</keyword>
<dbReference type="GO" id="GO:0008310">
    <property type="term" value="F:single-stranded DNA 3'-5' DNA exonuclease activity"/>
    <property type="evidence" value="ECO:0007669"/>
    <property type="project" value="TreeGrafter"/>
</dbReference>
<feature type="non-terminal residue" evidence="4">
    <location>
        <position position="149"/>
    </location>
</feature>
<keyword evidence="3" id="KW-0472">Membrane</keyword>
<comment type="similarity">
    <text evidence="1">Belongs to the DNA polymerase type-B family.</text>
</comment>
<feature type="region of interest" description="Disordered" evidence="2">
    <location>
        <begin position="130"/>
        <end position="149"/>
    </location>
</feature>
<dbReference type="GO" id="GO:0045004">
    <property type="term" value="P:DNA replication proofreading"/>
    <property type="evidence" value="ECO:0007669"/>
    <property type="project" value="TreeGrafter"/>
</dbReference>
<dbReference type="GO" id="GO:0006297">
    <property type="term" value="P:nucleotide-excision repair, DNA gap filling"/>
    <property type="evidence" value="ECO:0007669"/>
    <property type="project" value="TreeGrafter"/>
</dbReference>
<proteinExistence type="inferred from homology"/>
<keyword evidence="3" id="KW-0812">Transmembrane</keyword>
<dbReference type="OrthoDB" id="10060449at2759"/>
<keyword evidence="1" id="KW-0863">Zinc-finger</keyword>
<comment type="cofactor">
    <cofactor evidence="1">
        <name>[4Fe-4S] cluster</name>
        <dbReference type="ChEBI" id="CHEBI:49883"/>
    </cofactor>
</comment>
<comment type="subcellular location">
    <subcellularLocation>
        <location evidence="1">Nucleus</location>
    </subcellularLocation>
</comment>
<keyword evidence="3" id="KW-1133">Transmembrane helix</keyword>
<keyword evidence="1" id="KW-0479">Metal-binding</keyword>
<sequence>MADLGDVDDYGGNDGPLLKRPRGLTGFLTRTRVALKSAIWQVCFIGSGFVIINIAGQVAPSSSHHTLPRNHPVHHLYEYNVPEEVFNAHMADIAADLVHPEVEGVYELHVPSLFRLLTRLGCLCAVTKRSTSSGSTTTSDSFSLDQLEF</sequence>
<dbReference type="GO" id="GO:0003677">
    <property type="term" value="F:DNA binding"/>
    <property type="evidence" value="ECO:0007669"/>
    <property type="project" value="UniProtKB-KW"/>
</dbReference>
<dbReference type="GO" id="GO:0051539">
    <property type="term" value="F:4 iron, 4 sulfur cluster binding"/>
    <property type="evidence" value="ECO:0007669"/>
    <property type="project" value="UniProtKB-KW"/>
</dbReference>
<evidence type="ECO:0000256" key="2">
    <source>
        <dbReference type="SAM" id="MobiDB-lite"/>
    </source>
</evidence>
<keyword evidence="1" id="KW-0238">DNA-binding</keyword>
<dbReference type="InterPro" id="IPR029703">
    <property type="entry name" value="POL2"/>
</dbReference>
<accession>A0A3P7NRB7</accession>
<dbReference type="EMBL" id="UYRU01089104">
    <property type="protein sequence ID" value="VDN36567.1"/>
    <property type="molecule type" value="Genomic_DNA"/>
</dbReference>
<dbReference type="GO" id="GO:0000278">
    <property type="term" value="P:mitotic cell cycle"/>
    <property type="evidence" value="ECO:0007669"/>
    <property type="project" value="TreeGrafter"/>
</dbReference>
<keyword evidence="5" id="KW-1185">Reference proteome</keyword>
<dbReference type="Proteomes" id="UP000281553">
    <property type="component" value="Unassembled WGS sequence"/>
</dbReference>
<dbReference type="PANTHER" id="PTHR10670">
    <property type="entry name" value="DNA POLYMERASE EPSILON CATALYTIC SUBUNIT A"/>
    <property type="match status" value="1"/>
</dbReference>
<comment type="catalytic activity">
    <reaction evidence="1">
        <text>DNA(n) + a 2'-deoxyribonucleoside 5'-triphosphate = DNA(n+1) + diphosphate</text>
        <dbReference type="Rhea" id="RHEA:22508"/>
        <dbReference type="Rhea" id="RHEA-COMP:17339"/>
        <dbReference type="Rhea" id="RHEA-COMP:17340"/>
        <dbReference type="ChEBI" id="CHEBI:33019"/>
        <dbReference type="ChEBI" id="CHEBI:61560"/>
        <dbReference type="ChEBI" id="CHEBI:173112"/>
        <dbReference type="EC" id="2.7.7.7"/>
    </reaction>
</comment>
<gene>
    <name evidence="4" type="ORF">DILT_LOCUS17066</name>
</gene>
<protein>
    <recommendedName>
        <fullName evidence="1">DNA polymerase epsilon catalytic subunit</fullName>
        <ecNumber evidence="1">2.7.7.7</ecNumber>
    </recommendedName>
</protein>
<keyword evidence="1" id="KW-0548">Nucleotidyltransferase</keyword>
<name>A0A3P7NRB7_DIBLA</name>
<dbReference type="GO" id="GO:0008270">
    <property type="term" value="F:zinc ion binding"/>
    <property type="evidence" value="ECO:0007669"/>
    <property type="project" value="UniProtKB-KW"/>
</dbReference>
<comment type="function">
    <text evidence="1">DNA polymerase II participates in chromosomal DNA replication.</text>
</comment>
<dbReference type="GO" id="GO:0008622">
    <property type="term" value="C:epsilon DNA polymerase complex"/>
    <property type="evidence" value="ECO:0007669"/>
    <property type="project" value="InterPro"/>
</dbReference>
<evidence type="ECO:0000313" key="5">
    <source>
        <dbReference type="Proteomes" id="UP000281553"/>
    </source>
</evidence>
<feature type="transmembrane region" description="Helical" evidence="3">
    <location>
        <begin position="38"/>
        <end position="59"/>
    </location>
</feature>
<reference evidence="4 5" key="1">
    <citation type="submission" date="2018-11" db="EMBL/GenBank/DDBJ databases">
        <authorList>
            <consortium name="Pathogen Informatics"/>
        </authorList>
    </citation>
    <scope>NUCLEOTIDE SEQUENCE [LARGE SCALE GENOMIC DNA]</scope>
</reference>
<keyword evidence="1" id="KW-0239">DNA-directed DNA polymerase</keyword>
<keyword evidence="1" id="KW-0808">Transferase</keyword>
<dbReference type="GO" id="GO:0003887">
    <property type="term" value="F:DNA-directed DNA polymerase activity"/>
    <property type="evidence" value="ECO:0007669"/>
    <property type="project" value="UniProtKB-KW"/>
</dbReference>
<evidence type="ECO:0000313" key="4">
    <source>
        <dbReference type="EMBL" id="VDN36567.1"/>
    </source>
</evidence>
<evidence type="ECO:0000256" key="1">
    <source>
        <dbReference type="RuleBase" id="RU365029"/>
    </source>
</evidence>
<dbReference type="GO" id="GO:0006287">
    <property type="term" value="P:base-excision repair, gap-filling"/>
    <property type="evidence" value="ECO:0007669"/>
    <property type="project" value="TreeGrafter"/>
</dbReference>
<keyword evidence="1" id="KW-0235">DNA replication</keyword>
<keyword evidence="1" id="KW-0539">Nucleus</keyword>
<evidence type="ECO:0000256" key="3">
    <source>
        <dbReference type="SAM" id="Phobius"/>
    </source>
</evidence>
<keyword evidence="1" id="KW-0862">Zinc</keyword>
<organism evidence="4 5">
    <name type="scientific">Dibothriocephalus latus</name>
    <name type="common">Fish tapeworm</name>
    <name type="synonym">Diphyllobothrium latum</name>
    <dbReference type="NCBI Taxonomy" id="60516"/>
    <lineage>
        <taxon>Eukaryota</taxon>
        <taxon>Metazoa</taxon>
        <taxon>Spiralia</taxon>
        <taxon>Lophotrochozoa</taxon>
        <taxon>Platyhelminthes</taxon>
        <taxon>Cestoda</taxon>
        <taxon>Eucestoda</taxon>
        <taxon>Diphyllobothriidea</taxon>
        <taxon>Diphyllobothriidae</taxon>
        <taxon>Dibothriocephalus</taxon>
    </lineage>
</organism>
<keyword evidence="1" id="KW-0408">Iron</keyword>
<feature type="compositionally biased region" description="Low complexity" evidence="2">
    <location>
        <begin position="130"/>
        <end position="143"/>
    </location>
</feature>
<keyword evidence="1" id="KW-0411">Iron-sulfur</keyword>
<dbReference type="AlphaFoldDB" id="A0A3P7NRB7"/>
<dbReference type="PANTHER" id="PTHR10670:SF0">
    <property type="entry name" value="DNA POLYMERASE EPSILON CATALYTIC SUBUNIT A"/>
    <property type="match status" value="1"/>
</dbReference>
<dbReference type="EC" id="2.7.7.7" evidence="1"/>